<accession>A0A2A6C805</accession>
<accession>A0A8R1YGY7</accession>
<organism evidence="1 2">
    <name type="scientific">Pristionchus pacificus</name>
    <name type="common">Parasitic nematode worm</name>
    <dbReference type="NCBI Taxonomy" id="54126"/>
    <lineage>
        <taxon>Eukaryota</taxon>
        <taxon>Metazoa</taxon>
        <taxon>Ecdysozoa</taxon>
        <taxon>Nematoda</taxon>
        <taxon>Chromadorea</taxon>
        <taxon>Rhabditida</taxon>
        <taxon>Rhabditina</taxon>
        <taxon>Diplogasteromorpha</taxon>
        <taxon>Diplogasteroidea</taxon>
        <taxon>Neodiplogasteridae</taxon>
        <taxon>Pristionchus</taxon>
    </lineage>
</organism>
<keyword evidence="2" id="KW-1185">Reference proteome</keyword>
<name>A0A2A6C805_PRIPA</name>
<dbReference type="AlphaFoldDB" id="A0A2A6C805"/>
<sequence>MVRLLIVSCFLLALSTAIDVDSLSECPELTEVEASDRPYNAFWCRLQQLRRHGRSIGKILTLQVTSLHIHSPRVHVKSPFTTATERRATRRKTKRRVLDMSEGRMVKQMIKEPTLLDLHQLWIIARLRKFGKYEELLYFQEFQLCFTHPI</sequence>
<evidence type="ECO:0000313" key="1">
    <source>
        <dbReference type="EnsemblMetazoa" id="PPA18264.1"/>
    </source>
</evidence>
<proteinExistence type="predicted"/>
<reference evidence="1" key="2">
    <citation type="submission" date="2022-06" db="UniProtKB">
        <authorList>
            <consortium name="EnsemblMetazoa"/>
        </authorList>
    </citation>
    <scope>IDENTIFICATION</scope>
    <source>
        <strain evidence="1">PS312</strain>
    </source>
</reference>
<gene>
    <name evidence="1" type="primary">WBGene00107818</name>
</gene>
<dbReference type="Proteomes" id="UP000005239">
    <property type="component" value="Unassembled WGS sequence"/>
</dbReference>
<protein>
    <submittedName>
        <fullName evidence="1">Uncharacterized protein</fullName>
    </submittedName>
</protein>
<reference evidence="2" key="1">
    <citation type="journal article" date="2008" name="Nat. Genet.">
        <title>The Pristionchus pacificus genome provides a unique perspective on nematode lifestyle and parasitism.</title>
        <authorList>
            <person name="Dieterich C."/>
            <person name="Clifton S.W."/>
            <person name="Schuster L.N."/>
            <person name="Chinwalla A."/>
            <person name="Delehaunty K."/>
            <person name="Dinkelacker I."/>
            <person name="Fulton L."/>
            <person name="Fulton R."/>
            <person name="Godfrey J."/>
            <person name="Minx P."/>
            <person name="Mitreva M."/>
            <person name="Roeseler W."/>
            <person name="Tian H."/>
            <person name="Witte H."/>
            <person name="Yang S.P."/>
            <person name="Wilson R.K."/>
            <person name="Sommer R.J."/>
        </authorList>
    </citation>
    <scope>NUCLEOTIDE SEQUENCE [LARGE SCALE GENOMIC DNA]</scope>
    <source>
        <strain evidence="2">PS312</strain>
    </source>
</reference>
<evidence type="ECO:0000313" key="2">
    <source>
        <dbReference type="Proteomes" id="UP000005239"/>
    </source>
</evidence>
<dbReference type="EnsemblMetazoa" id="PPA18264.1">
    <property type="protein sequence ID" value="PPA18264.1"/>
    <property type="gene ID" value="WBGene00107818"/>
</dbReference>